<comment type="caution">
    <text evidence="3">The sequence shown here is derived from an EMBL/GenBank/DDBJ whole genome shotgun (WGS) entry which is preliminary data.</text>
</comment>
<keyword evidence="2" id="KW-0012">Acyltransferase</keyword>
<dbReference type="PANTHER" id="PTHR43584:SF9">
    <property type="entry name" value="TRANSFERASE HEXAPEPTIDE REPEAT CONTAINING PROTEIN"/>
    <property type="match status" value="1"/>
</dbReference>
<evidence type="ECO:0000313" key="4">
    <source>
        <dbReference type="Proteomes" id="UP000308528"/>
    </source>
</evidence>
<evidence type="ECO:0000313" key="3">
    <source>
        <dbReference type="EMBL" id="THH41124.1"/>
    </source>
</evidence>
<evidence type="ECO:0000256" key="1">
    <source>
        <dbReference type="ARBA" id="ARBA00022679"/>
    </source>
</evidence>
<dbReference type="InterPro" id="IPR050065">
    <property type="entry name" value="GlmU-like"/>
</dbReference>
<name>A0A4S4NMH9_9BACT</name>
<dbReference type="OrthoDB" id="9784832at2"/>
<dbReference type="GO" id="GO:0016746">
    <property type="term" value="F:acyltransferase activity"/>
    <property type="evidence" value="ECO:0007669"/>
    <property type="project" value="UniProtKB-KW"/>
</dbReference>
<protein>
    <submittedName>
        <fullName evidence="3">Glucose-1-phosphate thymidylyltransferase</fullName>
    </submittedName>
</protein>
<keyword evidence="1 3" id="KW-0808">Transferase</keyword>
<dbReference type="AlphaFoldDB" id="A0A4S4NMH9"/>
<dbReference type="InterPro" id="IPR023917">
    <property type="entry name" value="Bifunctiontional_GlmU_bac-type"/>
</dbReference>
<dbReference type="RefSeq" id="WP_136455950.1">
    <property type="nucleotide sequence ID" value="NZ_SRSF01000001.1"/>
</dbReference>
<accession>A0A4S4NMH9</accession>
<gene>
    <name evidence="3" type="ORF">E4021_00580</name>
</gene>
<evidence type="ECO:0000256" key="2">
    <source>
        <dbReference type="ARBA" id="ARBA00023315"/>
    </source>
</evidence>
<organism evidence="3 4">
    <name type="scientific">Neolewinella litorea</name>
    <dbReference type="NCBI Taxonomy" id="2562452"/>
    <lineage>
        <taxon>Bacteria</taxon>
        <taxon>Pseudomonadati</taxon>
        <taxon>Bacteroidota</taxon>
        <taxon>Saprospiria</taxon>
        <taxon>Saprospirales</taxon>
        <taxon>Lewinellaceae</taxon>
        <taxon>Neolewinella</taxon>
    </lineage>
</organism>
<dbReference type="Gene3D" id="2.160.10.10">
    <property type="entry name" value="Hexapeptide repeat proteins"/>
    <property type="match status" value="1"/>
</dbReference>
<dbReference type="GO" id="GO:0016779">
    <property type="term" value="F:nucleotidyltransferase activity"/>
    <property type="evidence" value="ECO:0007669"/>
    <property type="project" value="UniProtKB-ARBA"/>
</dbReference>
<dbReference type="Pfam" id="PF13562">
    <property type="entry name" value="NTP_transf_4"/>
    <property type="match status" value="1"/>
</dbReference>
<keyword evidence="4" id="KW-1185">Reference proteome</keyword>
<dbReference type="PANTHER" id="PTHR43584">
    <property type="entry name" value="NUCLEOTIDYL TRANSFERASE"/>
    <property type="match status" value="1"/>
</dbReference>
<sequence>MRVVLFDGAAREALLPLTYSRPVADLRVGILTIAEKWSRRLDRGVDLYTQDYLQDEYPVELGDDNLLIDGSLLPSDELIGLLRDLPPNSIENLNGEALVARLSAGPAREFLNGAEVEVNQHGNLAGMPLLRVNRPADLFLLNDRSLRDDFALLTEGRQSAPLSSTNTLIGPTDQLFLEEGVTLEACTINVTSGPVYFGRDAVVLEGCLIRGPVAAGAGAVLKMGAKVYGATTIGPSCKVGGEINNVVFYGNSNKGHEGFLGNAVVGEWCNIGADTNASNLKNDYGDVKVWSYPAGRRVSTGLMFHGLILADHAKVGINTMFTTGSVVGFSANVFGAGFPPGFLPSFTWGGAEGLQTYRIDKAIATAERMMERRGVTFTERDRKLFERVFADSERYRRDY</sequence>
<dbReference type="SUPFAM" id="SSF51161">
    <property type="entry name" value="Trimeric LpxA-like enzymes"/>
    <property type="match status" value="1"/>
</dbReference>
<dbReference type="EMBL" id="SRSF01000001">
    <property type="protein sequence ID" value="THH41124.1"/>
    <property type="molecule type" value="Genomic_DNA"/>
</dbReference>
<dbReference type="NCBIfam" id="TIGR03991">
    <property type="entry name" value="alt_bact_glmU"/>
    <property type="match status" value="1"/>
</dbReference>
<dbReference type="Proteomes" id="UP000308528">
    <property type="component" value="Unassembled WGS sequence"/>
</dbReference>
<proteinExistence type="predicted"/>
<reference evidence="3 4" key="1">
    <citation type="submission" date="2019-04" db="EMBL/GenBank/DDBJ databases">
        <title>Lewinella litorea sp. nov., isolated from a marine sand.</title>
        <authorList>
            <person name="Yoon J.-H."/>
        </authorList>
    </citation>
    <scope>NUCLEOTIDE SEQUENCE [LARGE SCALE GENOMIC DNA]</scope>
    <source>
        <strain evidence="3 4">HSMS-39</strain>
    </source>
</reference>
<dbReference type="InterPro" id="IPR011004">
    <property type="entry name" value="Trimer_LpxA-like_sf"/>
</dbReference>